<gene>
    <name evidence="2" type="ORF">CBR_g12399</name>
</gene>
<accession>A0A388KS40</accession>
<evidence type="ECO:0000313" key="3">
    <source>
        <dbReference type="Proteomes" id="UP000265515"/>
    </source>
</evidence>
<keyword evidence="3" id="KW-1185">Reference proteome</keyword>
<feature type="region of interest" description="Disordered" evidence="1">
    <location>
        <begin position="261"/>
        <end position="286"/>
    </location>
</feature>
<evidence type="ECO:0000256" key="1">
    <source>
        <dbReference type="SAM" id="MobiDB-lite"/>
    </source>
</evidence>
<protein>
    <submittedName>
        <fullName evidence="2">Uncharacterized protein</fullName>
    </submittedName>
</protein>
<sequence>MLAEGQVNVTLRGTTYKIIFKPWMTRAEFRDLRRREEENVFWVMALQSPLDDMPFIYAQIEKAIGKIIRTHLMDADPDRPALVNARFDIDPEARVNMKDVLWVETSKGDVLEIQLATAGTLKCSKCKQYFHSEQDCRRGARSRNQGAATGGASSQNQTQHTEGASSAKGMTQGQGYQGTLGLRLQTPMQPGPVRSHLGRGLDGTVPMAAQEGWVQLALGTSERWGQFWTRQNKQGSERYREGKAQAPRAHFEEYWVEVKEEAEEGSSNQRVQPEGQGHGVLANRGG</sequence>
<evidence type="ECO:0000313" key="2">
    <source>
        <dbReference type="EMBL" id="GBG72832.1"/>
    </source>
</evidence>
<dbReference type="AlphaFoldDB" id="A0A388KS40"/>
<feature type="compositionally biased region" description="Polar residues" evidence="1">
    <location>
        <begin position="142"/>
        <end position="164"/>
    </location>
</feature>
<dbReference type="Proteomes" id="UP000265515">
    <property type="component" value="Unassembled WGS sequence"/>
</dbReference>
<name>A0A388KS40_CHABU</name>
<reference evidence="2 3" key="1">
    <citation type="journal article" date="2018" name="Cell">
        <title>The Chara Genome: Secondary Complexity and Implications for Plant Terrestrialization.</title>
        <authorList>
            <person name="Nishiyama T."/>
            <person name="Sakayama H."/>
            <person name="Vries J.D."/>
            <person name="Buschmann H."/>
            <person name="Saint-Marcoux D."/>
            <person name="Ullrich K.K."/>
            <person name="Haas F.B."/>
            <person name="Vanderstraeten L."/>
            <person name="Becker D."/>
            <person name="Lang D."/>
            <person name="Vosolsobe S."/>
            <person name="Rombauts S."/>
            <person name="Wilhelmsson P.K.I."/>
            <person name="Janitza P."/>
            <person name="Kern R."/>
            <person name="Heyl A."/>
            <person name="Rumpler F."/>
            <person name="Villalobos L.I.A.C."/>
            <person name="Clay J.M."/>
            <person name="Skokan R."/>
            <person name="Toyoda A."/>
            <person name="Suzuki Y."/>
            <person name="Kagoshima H."/>
            <person name="Schijlen E."/>
            <person name="Tajeshwar N."/>
            <person name="Catarino B."/>
            <person name="Hetherington A.J."/>
            <person name="Saltykova A."/>
            <person name="Bonnot C."/>
            <person name="Breuninger H."/>
            <person name="Symeonidi A."/>
            <person name="Radhakrishnan G.V."/>
            <person name="Van Nieuwerburgh F."/>
            <person name="Deforce D."/>
            <person name="Chang C."/>
            <person name="Karol K.G."/>
            <person name="Hedrich R."/>
            <person name="Ulvskov P."/>
            <person name="Glockner G."/>
            <person name="Delwiche C.F."/>
            <person name="Petrasek J."/>
            <person name="Van de Peer Y."/>
            <person name="Friml J."/>
            <person name="Beilby M."/>
            <person name="Dolan L."/>
            <person name="Kohara Y."/>
            <person name="Sugano S."/>
            <person name="Fujiyama A."/>
            <person name="Delaux P.-M."/>
            <person name="Quint M."/>
            <person name="TheiBen G."/>
            <person name="Hagemann M."/>
            <person name="Harholt J."/>
            <person name="Dunand C."/>
            <person name="Zachgo S."/>
            <person name="Langdale J."/>
            <person name="Maumus F."/>
            <person name="Straeten D.V.D."/>
            <person name="Gould S.B."/>
            <person name="Rensing S.A."/>
        </authorList>
    </citation>
    <scope>NUCLEOTIDE SEQUENCE [LARGE SCALE GENOMIC DNA]</scope>
    <source>
        <strain evidence="2 3">S276</strain>
    </source>
</reference>
<organism evidence="2 3">
    <name type="scientific">Chara braunii</name>
    <name type="common">Braun's stonewort</name>
    <dbReference type="NCBI Taxonomy" id="69332"/>
    <lineage>
        <taxon>Eukaryota</taxon>
        <taxon>Viridiplantae</taxon>
        <taxon>Streptophyta</taxon>
        <taxon>Charophyceae</taxon>
        <taxon>Charales</taxon>
        <taxon>Characeae</taxon>
        <taxon>Chara</taxon>
    </lineage>
</organism>
<feature type="region of interest" description="Disordered" evidence="1">
    <location>
        <begin position="134"/>
        <end position="177"/>
    </location>
</feature>
<proteinExistence type="predicted"/>
<dbReference type="Gramene" id="GBG72832">
    <property type="protein sequence ID" value="GBG72832"/>
    <property type="gene ID" value="CBR_g12399"/>
</dbReference>
<dbReference type="EMBL" id="BFEA01000172">
    <property type="protein sequence ID" value="GBG72832.1"/>
    <property type="molecule type" value="Genomic_DNA"/>
</dbReference>
<comment type="caution">
    <text evidence="2">The sequence shown here is derived from an EMBL/GenBank/DDBJ whole genome shotgun (WGS) entry which is preliminary data.</text>
</comment>